<keyword evidence="1 4" id="KW-0808">Transferase</keyword>
<keyword evidence="2 4" id="KW-0012">Acyltransferase</keyword>
<dbReference type="SUPFAM" id="SSF55729">
    <property type="entry name" value="Acyl-CoA N-acyltransferases (Nat)"/>
    <property type="match status" value="1"/>
</dbReference>
<dbReference type="Gene3D" id="3.40.630.30">
    <property type="match status" value="1"/>
</dbReference>
<dbReference type="eggNOG" id="COG1247">
    <property type="taxonomic scope" value="Bacteria"/>
</dbReference>
<dbReference type="AlphaFoldDB" id="M7NX25"/>
<evidence type="ECO:0000256" key="1">
    <source>
        <dbReference type="ARBA" id="ARBA00022679"/>
    </source>
</evidence>
<dbReference type="PANTHER" id="PTHR43072:SF23">
    <property type="entry name" value="UPF0039 PROTEIN C11D3.02C"/>
    <property type="match status" value="1"/>
</dbReference>
<evidence type="ECO:0000313" key="4">
    <source>
        <dbReference type="EMBL" id="EMR03004.1"/>
    </source>
</evidence>
<dbReference type="PANTHER" id="PTHR43072">
    <property type="entry name" value="N-ACETYLTRANSFERASE"/>
    <property type="match status" value="1"/>
</dbReference>
<dbReference type="InterPro" id="IPR000182">
    <property type="entry name" value="GNAT_dom"/>
</dbReference>
<sequence length="164" mass="18473">MIQIQAMLPLHAADVLAIYEEGLATGQATFTTQVPSWAEWDGSHLLHSRLVALEEERVLGWAALSAVSARHCYRGVAELSLYIEASRRGQGLGQLLLEHLIKESEANGIWTLQSSTFPENRASLRLQKRWGFREIGYRERIARLQGVWRNTLLLERRSPVVGAV</sequence>
<dbReference type="PATRIC" id="fig|1279009.4.peg.1883"/>
<dbReference type="EC" id="2.3.1.183" evidence="4"/>
<protein>
    <submittedName>
        <fullName evidence="4">Putative phosphinothricin acetyltransferase YwnH</fullName>
        <ecNumber evidence="4">2.3.1.183</ecNumber>
    </submittedName>
</protein>
<evidence type="ECO:0000256" key="2">
    <source>
        <dbReference type="ARBA" id="ARBA00023315"/>
    </source>
</evidence>
<keyword evidence="5" id="KW-1185">Reference proteome</keyword>
<evidence type="ECO:0000259" key="3">
    <source>
        <dbReference type="PROSITE" id="PS51186"/>
    </source>
</evidence>
<comment type="caution">
    <text evidence="4">The sequence shown here is derived from an EMBL/GenBank/DDBJ whole genome shotgun (WGS) entry which is preliminary data.</text>
</comment>
<evidence type="ECO:0000313" key="5">
    <source>
        <dbReference type="Proteomes" id="UP000011910"/>
    </source>
</evidence>
<gene>
    <name evidence="4" type="primary">ywnH</name>
    <name evidence="4" type="ORF">ADICEAN_01853</name>
</gene>
<name>M7NX25_9BACT</name>
<dbReference type="InterPro" id="IPR016181">
    <property type="entry name" value="Acyl_CoA_acyltransferase"/>
</dbReference>
<dbReference type="Proteomes" id="UP000011910">
    <property type="component" value="Unassembled WGS sequence"/>
</dbReference>
<dbReference type="STRING" id="1279009.ADICEAN_01853"/>
<dbReference type="Pfam" id="PF00583">
    <property type="entry name" value="Acetyltransf_1"/>
    <property type="match status" value="1"/>
</dbReference>
<feature type="domain" description="N-acetyltransferase" evidence="3">
    <location>
        <begin position="2"/>
        <end position="155"/>
    </location>
</feature>
<dbReference type="GO" id="GO:0102971">
    <property type="term" value="F:phosphinothricin N-acetyltransferase activity"/>
    <property type="evidence" value="ECO:0007669"/>
    <property type="project" value="UniProtKB-EC"/>
</dbReference>
<dbReference type="RefSeq" id="WP_009195249.1">
    <property type="nucleotide sequence ID" value="NZ_AODQ01000038.1"/>
</dbReference>
<accession>M7NX25</accession>
<organism evidence="4 5">
    <name type="scientific">Cesiribacter andamanensis AMV16</name>
    <dbReference type="NCBI Taxonomy" id="1279009"/>
    <lineage>
        <taxon>Bacteria</taxon>
        <taxon>Pseudomonadati</taxon>
        <taxon>Bacteroidota</taxon>
        <taxon>Cytophagia</taxon>
        <taxon>Cytophagales</taxon>
        <taxon>Cesiribacteraceae</taxon>
        <taxon>Cesiribacter</taxon>
    </lineage>
</organism>
<dbReference type="PROSITE" id="PS51186">
    <property type="entry name" value="GNAT"/>
    <property type="match status" value="1"/>
</dbReference>
<reference evidence="4 5" key="1">
    <citation type="journal article" date="2013" name="Genome Announc.">
        <title>Draft Genome Sequence of Cesiribacter andamanensis Strain AMV16T, Isolated from a Soil Sample from a Mud Volcano in the Andaman Islands, India.</title>
        <authorList>
            <person name="Shivaji S."/>
            <person name="Ara S."/>
            <person name="Begum Z."/>
            <person name="Srinivas T.N."/>
            <person name="Singh A."/>
            <person name="Kumar Pinnaka A."/>
        </authorList>
    </citation>
    <scope>NUCLEOTIDE SEQUENCE [LARGE SCALE GENOMIC DNA]</scope>
    <source>
        <strain evidence="4 5">AMV16</strain>
    </source>
</reference>
<dbReference type="OrthoDB" id="9799096at2"/>
<dbReference type="EMBL" id="AODQ01000038">
    <property type="protein sequence ID" value="EMR03004.1"/>
    <property type="molecule type" value="Genomic_DNA"/>
</dbReference>
<dbReference type="CDD" id="cd04301">
    <property type="entry name" value="NAT_SF"/>
    <property type="match status" value="1"/>
</dbReference>
<proteinExistence type="predicted"/>